<dbReference type="InterPro" id="IPR003869">
    <property type="entry name" value="Polysac_CapD-like"/>
</dbReference>
<proteinExistence type="inferred from homology"/>
<reference evidence="4" key="1">
    <citation type="journal article" date="2019" name="Int. J. Syst. Evol. Microbiol.">
        <title>The Global Catalogue of Microorganisms (GCM) 10K type strain sequencing project: providing services to taxonomists for standard genome sequencing and annotation.</title>
        <authorList>
            <consortium name="The Broad Institute Genomics Platform"/>
            <consortium name="The Broad Institute Genome Sequencing Center for Infectious Disease"/>
            <person name="Wu L."/>
            <person name="Ma J."/>
        </authorList>
    </citation>
    <scope>NUCLEOTIDE SEQUENCE [LARGE SCALE GENOMIC DNA]</scope>
    <source>
        <strain evidence="4">CCUG 62221</strain>
    </source>
</reference>
<evidence type="ECO:0000313" key="3">
    <source>
        <dbReference type="EMBL" id="MFD1294211.1"/>
    </source>
</evidence>
<dbReference type="Pfam" id="PF02719">
    <property type="entry name" value="Polysacc_synt_2"/>
    <property type="match status" value="1"/>
</dbReference>
<dbReference type="InterPro" id="IPR051203">
    <property type="entry name" value="Polysaccharide_Synthase-Rel"/>
</dbReference>
<dbReference type="PANTHER" id="PTHR43318">
    <property type="entry name" value="UDP-N-ACETYLGLUCOSAMINE 4,6-DEHYDRATASE"/>
    <property type="match status" value="1"/>
</dbReference>
<name>A0ABW3WRB5_9FLAO</name>
<accession>A0ABW3WRB5</accession>
<dbReference type="EMBL" id="JBHTMV010000004">
    <property type="protein sequence ID" value="MFD1294211.1"/>
    <property type="molecule type" value="Genomic_DNA"/>
</dbReference>
<organism evidence="3 4">
    <name type="scientific">Lutibacter holmesii</name>
    <dbReference type="NCBI Taxonomy" id="1137985"/>
    <lineage>
        <taxon>Bacteria</taxon>
        <taxon>Pseudomonadati</taxon>
        <taxon>Bacteroidota</taxon>
        <taxon>Flavobacteriia</taxon>
        <taxon>Flavobacteriales</taxon>
        <taxon>Flavobacteriaceae</taxon>
        <taxon>Lutibacter</taxon>
    </lineage>
</organism>
<protein>
    <submittedName>
        <fullName evidence="3">SDR family NAD(P)-dependent oxidoreductase</fullName>
    </submittedName>
</protein>
<feature type="domain" description="Polysaccharide biosynthesis protein CapD-like" evidence="2">
    <location>
        <begin position="28"/>
        <end position="300"/>
    </location>
</feature>
<comment type="caution">
    <text evidence="3">The sequence shown here is derived from an EMBL/GenBank/DDBJ whole genome shotgun (WGS) entry which is preliminary data.</text>
</comment>
<gene>
    <name evidence="3" type="ORF">ACFQ5N_10220</name>
</gene>
<dbReference type="RefSeq" id="WP_386809402.1">
    <property type="nucleotide sequence ID" value="NZ_JBHTMV010000004.1"/>
</dbReference>
<comment type="similarity">
    <text evidence="1">Belongs to the polysaccharide synthase family.</text>
</comment>
<keyword evidence="4" id="KW-1185">Reference proteome</keyword>
<dbReference type="InterPro" id="IPR036291">
    <property type="entry name" value="NAD(P)-bd_dom_sf"/>
</dbReference>
<dbReference type="SUPFAM" id="SSF51735">
    <property type="entry name" value="NAD(P)-binding Rossmann-fold domains"/>
    <property type="match status" value="1"/>
</dbReference>
<dbReference type="Gene3D" id="3.40.50.720">
    <property type="entry name" value="NAD(P)-binding Rossmann-like Domain"/>
    <property type="match status" value="1"/>
</dbReference>
<dbReference type="Proteomes" id="UP001597241">
    <property type="component" value="Unassembled WGS sequence"/>
</dbReference>
<dbReference type="PANTHER" id="PTHR43318:SF1">
    <property type="entry name" value="POLYSACCHARIDE BIOSYNTHESIS PROTEIN EPSC-RELATED"/>
    <property type="match status" value="1"/>
</dbReference>
<sequence length="348" mass="39227">MSLKHLLATKFQLNIPSNVKENLQNQVILITGAAGSIGSELSKVLLEQANCQLILLDQHEFGLYKLQQELRMIDAETNVEFVLADICDKIRINQIFKKWKPTLVYHAAACKHVSLMEKYPYEAIKVNLKGTIILANAAIKHNVQQFVLISTDKAVYPSSIMGASKRLAELYISDVQQSNKCGFKVIRFGNIPYSNGSVLPLFEQQLKQGVPITITHEKVTRYFITMNNVCAALLQVPTITDGDLLVCEMGKPIAIIELAKALANKMLSNKEMVAFNFIGLQPGEKLHESLYYKEETFLTKEGNLNVYMCSFEDKHRLKLLKKIAKISPETSFDTVQQMILNVIPSYKE</sequence>
<evidence type="ECO:0000256" key="1">
    <source>
        <dbReference type="ARBA" id="ARBA00007430"/>
    </source>
</evidence>
<evidence type="ECO:0000313" key="4">
    <source>
        <dbReference type="Proteomes" id="UP001597241"/>
    </source>
</evidence>
<evidence type="ECO:0000259" key="2">
    <source>
        <dbReference type="Pfam" id="PF02719"/>
    </source>
</evidence>